<dbReference type="Proteomes" id="UP000824782">
    <property type="component" value="Unassembled WGS sequence"/>
</dbReference>
<reference evidence="2" key="1">
    <citation type="thesis" date="2020" institute="ProQuest LLC" country="789 East Eisenhower Parkway, Ann Arbor, MI, USA">
        <title>Comparative Genomics and Chromosome Evolution.</title>
        <authorList>
            <person name="Mudd A.B."/>
        </authorList>
    </citation>
    <scope>NUCLEOTIDE SEQUENCE</scope>
    <source>
        <strain evidence="2">237g6f4</strain>
        <tissue evidence="2">Blood</tissue>
    </source>
</reference>
<dbReference type="AlphaFoldDB" id="A0AAV6Z7I6"/>
<sequence length="189" mass="21192">MEADIKTPLGLPNPGKDPEVLFSNRDNNKCGEQEPPPTQPPPAVLSSDMPTVVRRAENLWKWRRRQKESPPLSVQLLYSNLQARNRVNGGLPKWKAPRFPASSSLAPGLSNDIPGFRCRSAEEYMVLYADSLLLLAEFSCSIQASVAPRVPRAGYTKSVNSPEQQGNHEDFRQGRHRDQLFVVFIVKMP</sequence>
<evidence type="ECO:0000313" key="3">
    <source>
        <dbReference type="Proteomes" id="UP000824782"/>
    </source>
</evidence>
<evidence type="ECO:0000256" key="1">
    <source>
        <dbReference type="SAM" id="MobiDB-lite"/>
    </source>
</evidence>
<protein>
    <submittedName>
        <fullName evidence="2">Uncharacterized protein</fullName>
    </submittedName>
</protein>
<organism evidence="2 3">
    <name type="scientific">Engystomops pustulosus</name>
    <name type="common">Tungara frog</name>
    <name type="synonym">Physalaemus pustulosus</name>
    <dbReference type="NCBI Taxonomy" id="76066"/>
    <lineage>
        <taxon>Eukaryota</taxon>
        <taxon>Metazoa</taxon>
        <taxon>Chordata</taxon>
        <taxon>Craniata</taxon>
        <taxon>Vertebrata</taxon>
        <taxon>Euteleostomi</taxon>
        <taxon>Amphibia</taxon>
        <taxon>Batrachia</taxon>
        <taxon>Anura</taxon>
        <taxon>Neobatrachia</taxon>
        <taxon>Hyloidea</taxon>
        <taxon>Leptodactylidae</taxon>
        <taxon>Leiuperinae</taxon>
        <taxon>Engystomops</taxon>
    </lineage>
</organism>
<name>A0AAV6Z7I6_ENGPU</name>
<accession>A0AAV6Z7I6</accession>
<keyword evidence="3" id="KW-1185">Reference proteome</keyword>
<feature type="compositionally biased region" description="Pro residues" evidence="1">
    <location>
        <begin position="34"/>
        <end position="43"/>
    </location>
</feature>
<feature type="region of interest" description="Disordered" evidence="1">
    <location>
        <begin position="1"/>
        <end position="46"/>
    </location>
</feature>
<evidence type="ECO:0000313" key="2">
    <source>
        <dbReference type="EMBL" id="KAG8541888.1"/>
    </source>
</evidence>
<gene>
    <name evidence="2" type="ORF">GDO81_028057</name>
</gene>
<dbReference type="EMBL" id="WNYA01006364">
    <property type="protein sequence ID" value="KAG8541888.1"/>
    <property type="molecule type" value="Genomic_DNA"/>
</dbReference>
<comment type="caution">
    <text evidence="2">The sequence shown here is derived from an EMBL/GenBank/DDBJ whole genome shotgun (WGS) entry which is preliminary data.</text>
</comment>
<proteinExistence type="predicted"/>